<evidence type="ECO:0000313" key="1">
    <source>
        <dbReference type="EMBL" id="MBA8807600.1"/>
    </source>
</evidence>
<dbReference type="AlphaFoldDB" id="A0A7W3PD51"/>
<accession>A0A7W3PD51</accession>
<dbReference type="EMBL" id="JACGWV010000001">
    <property type="protein sequence ID" value="MBA8807600.1"/>
    <property type="molecule type" value="Genomic_DNA"/>
</dbReference>
<sequence length="229" mass="24670">MFDTVAVPTALEHARATLQSAERRVGVEHRNQVVELAPASPALLTELLPGGDLPAGVAVTVRGSASLMCWLLGATQRDRWIALIGWPELSAVALVEAGVDLERVVAVPDAGSRMADVLAALLDGIEIVVAGPRAQLTRSERRRLLARARQRATTIFSPDYWEGAALVLDVEQTRWSGPDRGAQWLREAHLGVVRRSRLGGAGARFDITRHDTTEPTALATRAAARRRAG</sequence>
<dbReference type="RefSeq" id="WP_182615146.1">
    <property type="nucleotide sequence ID" value="NZ_BAAATF010000007.1"/>
</dbReference>
<gene>
    <name evidence="1" type="ORF">FHX71_001542</name>
</gene>
<comment type="caution">
    <text evidence="1">The sequence shown here is derived from an EMBL/GenBank/DDBJ whole genome shotgun (WGS) entry which is preliminary data.</text>
</comment>
<evidence type="ECO:0000313" key="2">
    <source>
        <dbReference type="Proteomes" id="UP000540568"/>
    </source>
</evidence>
<protein>
    <submittedName>
        <fullName evidence="1">Cell division inhibitor SulA</fullName>
    </submittedName>
</protein>
<organism evidence="1 2">
    <name type="scientific">Promicromonospora sukumoe</name>
    <dbReference type="NCBI Taxonomy" id="88382"/>
    <lineage>
        <taxon>Bacteria</taxon>
        <taxon>Bacillati</taxon>
        <taxon>Actinomycetota</taxon>
        <taxon>Actinomycetes</taxon>
        <taxon>Micrococcales</taxon>
        <taxon>Promicromonosporaceae</taxon>
        <taxon>Promicromonospora</taxon>
    </lineage>
</organism>
<keyword evidence="2" id="KW-1185">Reference proteome</keyword>
<reference evidence="1 2" key="1">
    <citation type="submission" date="2020-07" db="EMBL/GenBank/DDBJ databases">
        <title>Sequencing the genomes of 1000 actinobacteria strains.</title>
        <authorList>
            <person name="Klenk H.-P."/>
        </authorList>
    </citation>
    <scope>NUCLEOTIDE SEQUENCE [LARGE SCALE GENOMIC DNA]</scope>
    <source>
        <strain evidence="1 2">DSM 44121</strain>
    </source>
</reference>
<name>A0A7W3PD51_9MICO</name>
<dbReference type="Proteomes" id="UP000540568">
    <property type="component" value="Unassembled WGS sequence"/>
</dbReference>
<proteinExistence type="predicted"/>